<reference evidence="3 4" key="1">
    <citation type="journal article" date="2024" name="Nat. Commun.">
        <title>Phylogenomics reveals the evolutionary origins of lichenization in chlorophyte algae.</title>
        <authorList>
            <person name="Puginier C."/>
            <person name="Libourel C."/>
            <person name="Otte J."/>
            <person name="Skaloud P."/>
            <person name="Haon M."/>
            <person name="Grisel S."/>
            <person name="Petersen M."/>
            <person name="Berrin J.G."/>
            <person name="Delaux P.M."/>
            <person name="Dal Grande F."/>
            <person name="Keller J."/>
        </authorList>
    </citation>
    <scope>NUCLEOTIDE SEQUENCE [LARGE SCALE GENOMIC DNA]</scope>
    <source>
        <strain evidence="3 4">SAG 2145</strain>
    </source>
</reference>
<keyword evidence="2" id="KW-1133">Transmembrane helix</keyword>
<dbReference type="Proteomes" id="UP001438707">
    <property type="component" value="Unassembled WGS sequence"/>
</dbReference>
<protein>
    <recommendedName>
        <fullName evidence="5">Transmembrane protein</fullName>
    </recommendedName>
</protein>
<accession>A0AAW1RLS8</accession>
<gene>
    <name evidence="3" type="ORF">WJX74_004710</name>
</gene>
<dbReference type="AlphaFoldDB" id="A0AAW1RLS8"/>
<evidence type="ECO:0008006" key="5">
    <source>
        <dbReference type="Google" id="ProtNLM"/>
    </source>
</evidence>
<feature type="transmembrane region" description="Helical" evidence="2">
    <location>
        <begin position="39"/>
        <end position="58"/>
    </location>
</feature>
<feature type="region of interest" description="Disordered" evidence="1">
    <location>
        <begin position="1"/>
        <end position="33"/>
    </location>
</feature>
<organism evidence="3 4">
    <name type="scientific">Apatococcus lobatus</name>
    <dbReference type="NCBI Taxonomy" id="904363"/>
    <lineage>
        <taxon>Eukaryota</taxon>
        <taxon>Viridiplantae</taxon>
        <taxon>Chlorophyta</taxon>
        <taxon>core chlorophytes</taxon>
        <taxon>Trebouxiophyceae</taxon>
        <taxon>Chlorellales</taxon>
        <taxon>Chlorellaceae</taxon>
        <taxon>Apatococcus</taxon>
    </lineage>
</organism>
<evidence type="ECO:0000256" key="1">
    <source>
        <dbReference type="SAM" id="MobiDB-lite"/>
    </source>
</evidence>
<name>A0AAW1RLS8_9CHLO</name>
<evidence type="ECO:0000256" key="2">
    <source>
        <dbReference type="SAM" id="Phobius"/>
    </source>
</evidence>
<keyword evidence="4" id="KW-1185">Reference proteome</keyword>
<sequence length="324" mass="36321">MEFRSPSKPESLLRTIKKQGGRQQDGPDSQTSLKKSSVVSLKSLLAGSIFVMFVCLMVRQNVAAHMRTQNAQDVLLQLRAMDDFAGRDPVLTWQRNKAARKDMQDDGFGNQAAMLRRNTLPLPVADGQGKIIMPPHETYQSEDSPADPNFVYDELAYSFPEHYGELPRAHPAPWGMFDKARQIWAERDPDNVLHPAVLPLLRSKQNMPEPKKFIPLKAAEAYLASRDQGTARRAMLSRPSDEVHASALPTSAKSGILIGIGLAGVVICLLVHHYCRRPKFAVAFEPDIENHQECSPEFARLEPFCQDFVPSFQRQGPLLPSIRR</sequence>
<keyword evidence="2" id="KW-0812">Transmembrane</keyword>
<proteinExistence type="predicted"/>
<keyword evidence="2" id="KW-0472">Membrane</keyword>
<dbReference type="EMBL" id="JALJOS010000009">
    <property type="protein sequence ID" value="KAK9834565.1"/>
    <property type="molecule type" value="Genomic_DNA"/>
</dbReference>
<feature type="transmembrane region" description="Helical" evidence="2">
    <location>
        <begin position="256"/>
        <end position="274"/>
    </location>
</feature>
<evidence type="ECO:0000313" key="4">
    <source>
        <dbReference type="Proteomes" id="UP001438707"/>
    </source>
</evidence>
<comment type="caution">
    <text evidence="3">The sequence shown here is derived from an EMBL/GenBank/DDBJ whole genome shotgun (WGS) entry which is preliminary data.</text>
</comment>
<evidence type="ECO:0000313" key="3">
    <source>
        <dbReference type="EMBL" id="KAK9834565.1"/>
    </source>
</evidence>